<dbReference type="Proteomes" id="UP000283497">
    <property type="component" value="Unassembled WGS sequence"/>
</dbReference>
<evidence type="ECO:0000313" key="11">
    <source>
        <dbReference type="Proteomes" id="UP000283497"/>
    </source>
</evidence>
<evidence type="ECO:0000313" key="3">
    <source>
        <dbReference type="EMBL" id="RGI81659.1"/>
    </source>
</evidence>
<dbReference type="EMBL" id="CYYC01000040">
    <property type="protein sequence ID" value="CUN16222.1"/>
    <property type="molecule type" value="Genomic_DNA"/>
</dbReference>
<dbReference type="EMBL" id="QSEP01000039">
    <property type="protein sequence ID" value="RGZ82835.1"/>
    <property type="molecule type" value="Genomic_DNA"/>
</dbReference>
<evidence type="ECO:0000313" key="12">
    <source>
        <dbReference type="Proteomes" id="UP000283700"/>
    </source>
</evidence>
<evidence type="ECO:0000313" key="2">
    <source>
        <dbReference type="EMBL" id="CUO58582.1"/>
    </source>
</evidence>
<reference evidence="10 11" key="2">
    <citation type="submission" date="2018-08" db="EMBL/GenBank/DDBJ databases">
        <title>A genome reference for cultivated species of the human gut microbiota.</title>
        <authorList>
            <person name="Zou Y."/>
            <person name="Xue W."/>
            <person name="Luo G."/>
        </authorList>
    </citation>
    <scope>NUCLEOTIDE SEQUENCE [LARGE SCALE GENOMIC DNA]</scope>
    <source>
        <strain evidence="7 12">AF31-17AC</strain>
        <strain evidence="6 11">AF45-14BH</strain>
        <strain evidence="5 13">AM34-3LB</strain>
        <strain evidence="4 14">AM48-23BH</strain>
        <strain evidence="3 10">TM10-1AC</strain>
    </source>
</reference>
<dbReference type="OrthoDB" id="1934714at2"/>
<dbReference type="Proteomes" id="UP000286561">
    <property type="component" value="Unassembled WGS sequence"/>
</dbReference>
<dbReference type="EMBL" id="QSOE01000110">
    <property type="protein sequence ID" value="RGI81659.1"/>
    <property type="molecule type" value="Genomic_DNA"/>
</dbReference>
<evidence type="ECO:0000313" key="1">
    <source>
        <dbReference type="EMBL" id="CUN16222.1"/>
    </source>
</evidence>
<dbReference type="Proteomes" id="UP000095390">
    <property type="component" value="Unassembled WGS sequence"/>
</dbReference>
<evidence type="ECO:0000313" key="13">
    <source>
        <dbReference type="Proteomes" id="UP000284621"/>
    </source>
</evidence>
<reference evidence="8 9" key="1">
    <citation type="submission" date="2015-09" db="EMBL/GenBank/DDBJ databases">
        <authorList>
            <consortium name="Pathogen Informatics"/>
        </authorList>
    </citation>
    <scope>NUCLEOTIDE SEQUENCE [LARGE SCALE GENOMIC DNA]</scope>
    <source>
        <strain evidence="2 9">2789STDY5834835</strain>
        <strain evidence="1 8">2789STDY5834966</strain>
    </source>
</reference>
<dbReference type="InterPro" id="IPR009711">
    <property type="entry name" value="UPF0473"/>
</dbReference>
<evidence type="ECO:0000313" key="9">
    <source>
        <dbReference type="Proteomes" id="UP000095679"/>
    </source>
</evidence>
<dbReference type="EMBL" id="QSID01000007">
    <property type="protein sequence ID" value="RHC65111.1"/>
    <property type="molecule type" value="Genomic_DNA"/>
</dbReference>
<dbReference type="Proteomes" id="UP000262524">
    <property type="component" value="Unassembled WGS sequence"/>
</dbReference>
<sequence>MNNYQSIPFKDEDGKEKEFYVLEQTTLNGFHYLLVEDGSADADDEEVEVLIMKRVADAAEDEEWATYEMVEDEEELISVSKVFEQLMDDINFEVE</sequence>
<organism evidence="1 8">
    <name type="scientific">Anaerobutyricum hallii</name>
    <dbReference type="NCBI Taxonomy" id="39488"/>
    <lineage>
        <taxon>Bacteria</taxon>
        <taxon>Bacillati</taxon>
        <taxon>Bacillota</taxon>
        <taxon>Clostridia</taxon>
        <taxon>Lachnospirales</taxon>
        <taxon>Lachnospiraceae</taxon>
        <taxon>Anaerobutyricum</taxon>
    </lineage>
</organism>
<dbReference type="EMBL" id="CYZL01000017">
    <property type="protein sequence ID" value="CUO58582.1"/>
    <property type="molecule type" value="Genomic_DNA"/>
</dbReference>
<dbReference type="Proteomes" id="UP000095679">
    <property type="component" value="Unassembled WGS sequence"/>
</dbReference>
<name>A0A173UMH5_9FIRM</name>
<evidence type="ECO:0000313" key="14">
    <source>
        <dbReference type="Proteomes" id="UP000286561"/>
    </source>
</evidence>
<evidence type="ECO:0000313" key="8">
    <source>
        <dbReference type="Proteomes" id="UP000095390"/>
    </source>
</evidence>
<evidence type="ECO:0000313" key="10">
    <source>
        <dbReference type="Proteomes" id="UP000262524"/>
    </source>
</evidence>
<dbReference type="Proteomes" id="UP000284621">
    <property type="component" value="Unassembled WGS sequence"/>
</dbReference>
<dbReference type="EMBL" id="QRNJ01000013">
    <property type="protein sequence ID" value="RHK40313.1"/>
    <property type="molecule type" value="Genomic_DNA"/>
</dbReference>
<proteinExistence type="predicted"/>
<dbReference type="Pfam" id="PF06949">
    <property type="entry name" value="DUF1292"/>
    <property type="match status" value="1"/>
</dbReference>
<dbReference type="EMBL" id="QRQO01000021">
    <property type="protein sequence ID" value="RHN12946.1"/>
    <property type="molecule type" value="Genomic_DNA"/>
</dbReference>
<keyword evidence="13" id="KW-1185">Reference proteome</keyword>
<evidence type="ECO:0000313" key="7">
    <source>
        <dbReference type="EMBL" id="RHN12946.1"/>
    </source>
</evidence>
<protein>
    <submittedName>
        <fullName evidence="3">DUF1292 domain-containing protein</fullName>
    </submittedName>
    <submittedName>
        <fullName evidence="1">Uncharacterized protein conserved in bacteria</fullName>
    </submittedName>
</protein>
<evidence type="ECO:0000313" key="5">
    <source>
        <dbReference type="EMBL" id="RHC65111.1"/>
    </source>
</evidence>
<dbReference type="AlphaFoldDB" id="A0A173UMH5"/>
<dbReference type="RefSeq" id="WP_005350391.1">
    <property type="nucleotide sequence ID" value="NZ_BLYK01000074.1"/>
</dbReference>
<dbReference type="Proteomes" id="UP000283700">
    <property type="component" value="Unassembled WGS sequence"/>
</dbReference>
<dbReference type="GeneID" id="75048017"/>
<gene>
    <name evidence="6" type="ORF">DW068_04835</name>
    <name evidence="5" type="ORF">DW833_07435</name>
    <name evidence="4" type="ORF">DW972_07635</name>
    <name evidence="7" type="ORF">DWZ29_08650</name>
    <name evidence="3" type="ORF">DXD91_12645</name>
    <name evidence="2" type="ORF">ERS852450_02041</name>
    <name evidence="1" type="ORF">ERS852578_02577</name>
</gene>
<accession>A0A173UMH5</accession>
<evidence type="ECO:0000313" key="4">
    <source>
        <dbReference type="EMBL" id="RGZ82835.1"/>
    </source>
</evidence>
<evidence type="ECO:0000313" key="6">
    <source>
        <dbReference type="EMBL" id="RHK40313.1"/>
    </source>
</evidence>